<evidence type="ECO:0000313" key="2">
    <source>
        <dbReference type="EMBL" id="KAJ3448767.1"/>
    </source>
</evidence>
<feature type="compositionally biased region" description="Basic residues" evidence="1">
    <location>
        <begin position="341"/>
        <end position="356"/>
    </location>
</feature>
<feature type="compositionally biased region" description="Basic and acidic residues" evidence="1">
    <location>
        <begin position="361"/>
        <end position="373"/>
    </location>
</feature>
<name>A0AAV8A3Q5_9EUKA</name>
<feature type="compositionally biased region" description="Polar residues" evidence="1">
    <location>
        <begin position="271"/>
        <end position="283"/>
    </location>
</feature>
<reference evidence="2" key="1">
    <citation type="submission" date="2022-08" db="EMBL/GenBank/DDBJ databases">
        <title>Novel sulphate-reducing endosymbionts in the free-living metamonad Anaeramoeba.</title>
        <authorList>
            <person name="Jerlstrom-Hultqvist J."/>
            <person name="Cepicka I."/>
            <person name="Gallot-Lavallee L."/>
            <person name="Salas-Leiva D."/>
            <person name="Curtis B.A."/>
            <person name="Zahonova K."/>
            <person name="Pipaliya S."/>
            <person name="Dacks J."/>
            <person name="Roger A.J."/>
        </authorList>
    </citation>
    <scope>NUCLEOTIDE SEQUENCE</scope>
    <source>
        <strain evidence="2">Busselton2</strain>
    </source>
</reference>
<dbReference type="Proteomes" id="UP001146793">
    <property type="component" value="Unassembled WGS sequence"/>
</dbReference>
<feature type="compositionally biased region" description="Polar residues" evidence="1">
    <location>
        <begin position="428"/>
        <end position="444"/>
    </location>
</feature>
<feature type="compositionally biased region" description="Basic residues" evidence="1">
    <location>
        <begin position="193"/>
        <end position="211"/>
    </location>
</feature>
<dbReference type="AlphaFoldDB" id="A0AAV8A3Q5"/>
<feature type="compositionally biased region" description="Basic and acidic residues" evidence="1">
    <location>
        <begin position="406"/>
        <end position="416"/>
    </location>
</feature>
<feature type="compositionally biased region" description="Basic residues" evidence="1">
    <location>
        <begin position="472"/>
        <end position="485"/>
    </location>
</feature>
<feature type="compositionally biased region" description="Basic residues" evidence="1">
    <location>
        <begin position="246"/>
        <end position="268"/>
    </location>
</feature>
<feature type="compositionally biased region" description="Low complexity" evidence="1">
    <location>
        <begin position="393"/>
        <end position="403"/>
    </location>
</feature>
<protein>
    <submittedName>
        <fullName evidence="2">Uncharacterized protein</fullName>
    </submittedName>
</protein>
<organism evidence="2 3">
    <name type="scientific">Anaeramoeba flamelloides</name>
    <dbReference type="NCBI Taxonomy" id="1746091"/>
    <lineage>
        <taxon>Eukaryota</taxon>
        <taxon>Metamonada</taxon>
        <taxon>Anaeramoebidae</taxon>
        <taxon>Anaeramoeba</taxon>
    </lineage>
</organism>
<evidence type="ECO:0000313" key="3">
    <source>
        <dbReference type="Proteomes" id="UP001146793"/>
    </source>
</evidence>
<proteinExistence type="predicted"/>
<feature type="region of interest" description="Disordered" evidence="1">
    <location>
        <begin position="193"/>
        <end position="444"/>
    </location>
</feature>
<evidence type="ECO:0000256" key="1">
    <source>
        <dbReference type="SAM" id="MobiDB-lite"/>
    </source>
</evidence>
<gene>
    <name evidence="2" type="ORF">M0812_01250</name>
</gene>
<dbReference type="EMBL" id="JANTQA010000015">
    <property type="protein sequence ID" value="KAJ3448767.1"/>
    <property type="molecule type" value="Genomic_DNA"/>
</dbReference>
<accession>A0AAV8A3Q5</accession>
<feature type="compositionally biased region" description="Basic residues" evidence="1">
    <location>
        <begin position="221"/>
        <end position="238"/>
    </location>
</feature>
<feature type="region of interest" description="Disordered" evidence="1">
    <location>
        <begin position="464"/>
        <end position="486"/>
    </location>
</feature>
<comment type="caution">
    <text evidence="2">The sequence shown here is derived from an EMBL/GenBank/DDBJ whole genome shotgun (WGS) entry which is preliminary data.</text>
</comment>
<sequence>MSNLNNSPKKKQGWFRTAGGWVGNIFGFYDHPENKQTKPQNKRTPNKVVSRVLPRSTTRILKNKPRISQLQYRQPLTSPKRRYLRTPQKIDVEELLSPNNQFSKTRSRTKKIINDKQNVKNSKRKKRNRRKLHHKKIKMEHTSQELQSTSNLLPNFFSLPNNDLKKKLKTGITLKEYKEAASLLNYSFEIGERKRKSQRNKKKIKKSKKSQTKGEKEEKKEKKRRRTNKKKSSQKKKNSTLVGSTKKNHNSPRRKRSRKNKNTKKPITKKSLNTPKDQINSTKMDYFKLNLSKDNKPRSILKQKQKPPVESTEIKQEKSNFFNFGKKVKGGPIKNIESFGKRKKKTESQTQKKKYHFGVPKNEKEIPKIRENENENENENVNKNKNKKENENEIINKNFNNKQKNLKSEIKKKEIPPKTQPKKGSLEKGSQNEKTFQPTFEANSRSYSRKNKIVFDPIMPIKKNNNPFTIKNSRRRKKRRNKQKRSLFNIQNITYNNDFFGSKADSVLNTNPFFSMSHQKKIEIDLTKPHKFSSKFD</sequence>